<evidence type="ECO:0000313" key="2">
    <source>
        <dbReference type="EMBL" id="RCK78917.1"/>
    </source>
</evidence>
<feature type="region of interest" description="Disordered" evidence="1">
    <location>
        <begin position="33"/>
        <end position="56"/>
    </location>
</feature>
<proteinExistence type="predicted"/>
<sequence length="56" mass="5828">MTGVLYRRCGTGPARSLPLAPLPSRRGWARAGLGCGRSRRPEPPGLGFPRLVGGAA</sequence>
<gene>
    <name evidence="2" type="ORF">OZSIB_0468</name>
</gene>
<dbReference type="EMBL" id="QOQW01000017">
    <property type="protein sequence ID" value="RCK78917.1"/>
    <property type="molecule type" value="Genomic_DNA"/>
</dbReference>
<accession>A0A367ZM39</accession>
<reference evidence="2 3" key="1">
    <citation type="submission" date="2018-05" db="EMBL/GenBank/DDBJ databases">
        <title>A metagenomic window into the 2 km-deep terrestrial subsurface aquifer revealed taxonomically and functionally diverse microbial community comprising novel uncultured bacterial lineages.</title>
        <authorList>
            <person name="Kadnikov V.V."/>
            <person name="Mardanov A.V."/>
            <person name="Beletsky A.V."/>
            <person name="Banks D."/>
            <person name="Pimenov N.V."/>
            <person name="Frank Y.A."/>
            <person name="Karnachuk O.V."/>
            <person name="Ravin N.V."/>
        </authorList>
    </citation>
    <scope>NUCLEOTIDE SEQUENCE [LARGE SCALE GENOMIC DNA]</scope>
    <source>
        <strain evidence="2">BY5</strain>
    </source>
</reference>
<comment type="caution">
    <text evidence="2">The sequence shown here is derived from an EMBL/GenBank/DDBJ whole genome shotgun (WGS) entry which is preliminary data.</text>
</comment>
<evidence type="ECO:0000313" key="3">
    <source>
        <dbReference type="Proteomes" id="UP000252355"/>
    </source>
</evidence>
<name>A0A367ZM39_9BACT</name>
<organism evidence="2 3">
    <name type="scientific">Candidatus Ozemobacter sibiricus</name>
    <dbReference type="NCBI Taxonomy" id="2268124"/>
    <lineage>
        <taxon>Bacteria</taxon>
        <taxon>Candidatus Ozemobacteria</taxon>
        <taxon>Candidatus Ozemobacterales</taxon>
        <taxon>Candidatus Ozemobacteraceae</taxon>
        <taxon>Candidatus Ozemobacter</taxon>
    </lineage>
</organism>
<dbReference type="Proteomes" id="UP000252355">
    <property type="component" value="Unassembled WGS sequence"/>
</dbReference>
<evidence type="ECO:0000256" key="1">
    <source>
        <dbReference type="SAM" id="MobiDB-lite"/>
    </source>
</evidence>
<protein>
    <submittedName>
        <fullName evidence="2">Uncharacterized protein</fullName>
    </submittedName>
</protein>
<dbReference type="AlphaFoldDB" id="A0A367ZM39"/>